<dbReference type="InterPro" id="IPR037401">
    <property type="entry name" value="SnoaL-like"/>
</dbReference>
<evidence type="ECO:0000313" key="3">
    <source>
        <dbReference type="Proteomes" id="UP000627292"/>
    </source>
</evidence>
<proteinExistence type="predicted"/>
<gene>
    <name evidence="2" type="ORF">GCM10011379_30260</name>
</gene>
<reference evidence="2" key="1">
    <citation type="journal article" date="2014" name="Int. J. Syst. Evol. Microbiol.">
        <title>Complete genome sequence of Corynebacterium casei LMG S-19264T (=DSM 44701T), isolated from a smear-ripened cheese.</title>
        <authorList>
            <consortium name="US DOE Joint Genome Institute (JGI-PGF)"/>
            <person name="Walter F."/>
            <person name="Albersmeier A."/>
            <person name="Kalinowski J."/>
            <person name="Ruckert C."/>
        </authorList>
    </citation>
    <scope>NUCLEOTIDE SEQUENCE</scope>
    <source>
        <strain evidence="2">CGMCC 1.15290</strain>
    </source>
</reference>
<dbReference type="AlphaFoldDB" id="A0A917IYV5"/>
<comment type="caution">
    <text evidence="2">The sequence shown here is derived from an EMBL/GenBank/DDBJ whole genome shotgun (WGS) entry which is preliminary data.</text>
</comment>
<protein>
    <submittedName>
        <fullName evidence="2">PhzA/B-like protein</fullName>
    </submittedName>
</protein>
<evidence type="ECO:0000313" key="2">
    <source>
        <dbReference type="EMBL" id="GGH71184.1"/>
    </source>
</evidence>
<keyword evidence="3" id="KW-1185">Reference proteome</keyword>
<organism evidence="2 3">
    <name type="scientific">Filimonas zeae</name>
    <dbReference type="NCBI Taxonomy" id="1737353"/>
    <lineage>
        <taxon>Bacteria</taxon>
        <taxon>Pseudomonadati</taxon>
        <taxon>Bacteroidota</taxon>
        <taxon>Chitinophagia</taxon>
        <taxon>Chitinophagales</taxon>
        <taxon>Chitinophagaceae</taxon>
        <taxon>Filimonas</taxon>
    </lineage>
</organism>
<sequence>MSNQNEQIIHGFLQSFNKGGDAVAALFDEEAIIEFPYAHSLGTPGKLPKAAYHQYLNNALPNMPGLQFSQVQIFDTVSGNMAWAEFHGEATIPSTGVHYQQDYVARFTFRNGKIIHYKEYWNVAPGLEAFGGKHKTQEQFTHQTK</sequence>
<dbReference type="Proteomes" id="UP000627292">
    <property type="component" value="Unassembled WGS sequence"/>
</dbReference>
<dbReference type="RefSeq" id="WP_188953680.1">
    <property type="nucleotide sequence ID" value="NZ_BMIB01000003.1"/>
</dbReference>
<reference evidence="2" key="2">
    <citation type="submission" date="2020-09" db="EMBL/GenBank/DDBJ databases">
        <authorList>
            <person name="Sun Q."/>
            <person name="Zhou Y."/>
        </authorList>
    </citation>
    <scope>NUCLEOTIDE SEQUENCE</scope>
    <source>
        <strain evidence="2">CGMCC 1.15290</strain>
    </source>
</reference>
<name>A0A917IYV5_9BACT</name>
<evidence type="ECO:0000259" key="1">
    <source>
        <dbReference type="Pfam" id="PF12680"/>
    </source>
</evidence>
<dbReference type="Pfam" id="PF12680">
    <property type="entry name" value="SnoaL_2"/>
    <property type="match status" value="1"/>
</dbReference>
<dbReference type="Gene3D" id="3.10.450.50">
    <property type="match status" value="1"/>
</dbReference>
<dbReference type="EMBL" id="BMIB01000003">
    <property type="protein sequence ID" value="GGH71184.1"/>
    <property type="molecule type" value="Genomic_DNA"/>
</dbReference>
<accession>A0A917IYV5</accession>
<dbReference type="InterPro" id="IPR032710">
    <property type="entry name" value="NTF2-like_dom_sf"/>
</dbReference>
<dbReference type="SUPFAM" id="SSF54427">
    <property type="entry name" value="NTF2-like"/>
    <property type="match status" value="1"/>
</dbReference>
<feature type="domain" description="SnoaL-like" evidence="1">
    <location>
        <begin position="12"/>
        <end position="116"/>
    </location>
</feature>